<dbReference type="Proteomes" id="UP000242188">
    <property type="component" value="Unassembled WGS sequence"/>
</dbReference>
<keyword evidence="2" id="KW-0812">Transmembrane</keyword>
<dbReference type="InterPro" id="IPR013783">
    <property type="entry name" value="Ig-like_fold"/>
</dbReference>
<feature type="region of interest" description="Disordered" evidence="1">
    <location>
        <begin position="168"/>
        <end position="210"/>
    </location>
</feature>
<organism evidence="4 5">
    <name type="scientific">Mizuhopecten yessoensis</name>
    <name type="common">Japanese scallop</name>
    <name type="synonym">Patinopecten yessoensis</name>
    <dbReference type="NCBI Taxonomy" id="6573"/>
    <lineage>
        <taxon>Eukaryota</taxon>
        <taxon>Metazoa</taxon>
        <taxon>Spiralia</taxon>
        <taxon>Lophotrochozoa</taxon>
        <taxon>Mollusca</taxon>
        <taxon>Bivalvia</taxon>
        <taxon>Autobranchia</taxon>
        <taxon>Pteriomorphia</taxon>
        <taxon>Pectinida</taxon>
        <taxon>Pectinoidea</taxon>
        <taxon>Pectinidae</taxon>
        <taxon>Mizuhopecten</taxon>
    </lineage>
</organism>
<keyword evidence="2" id="KW-1133">Transmembrane helix</keyword>
<reference evidence="4 5" key="1">
    <citation type="journal article" date="2017" name="Nat. Ecol. Evol.">
        <title>Scallop genome provides insights into evolution of bilaterian karyotype and development.</title>
        <authorList>
            <person name="Wang S."/>
            <person name="Zhang J."/>
            <person name="Jiao W."/>
            <person name="Li J."/>
            <person name="Xun X."/>
            <person name="Sun Y."/>
            <person name="Guo X."/>
            <person name="Huan P."/>
            <person name="Dong B."/>
            <person name="Zhang L."/>
            <person name="Hu X."/>
            <person name="Sun X."/>
            <person name="Wang J."/>
            <person name="Zhao C."/>
            <person name="Wang Y."/>
            <person name="Wang D."/>
            <person name="Huang X."/>
            <person name="Wang R."/>
            <person name="Lv J."/>
            <person name="Li Y."/>
            <person name="Zhang Z."/>
            <person name="Liu B."/>
            <person name="Lu W."/>
            <person name="Hui Y."/>
            <person name="Liang J."/>
            <person name="Zhou Z."/>
            <person name="Hou R."/>
            <person name="Li X."/>
            <person name="Liu Y."/>
            <person name="Li H."/>
            <person name="Ning X."/>
            <person name="Lin Y."/>
            <person name="Zhao L."/>
            <person name="Xing Q."/>
            <person name="Dou J."/>
            <person name="Li Y."/>
            <person name="Mao J."/>
            <person name="Guo H."/>
            <person name="Dou H."/>
            <person name="Li T."/>
            <person name="Mu C."/>
            <person name="Jiang W."/>
            <person name="Fu Q."/>
            <person name="Fu X."/>
            <person name="Miao Y."/>
            <person name="Liu J."/>
            <person name="Yu Q."/>
            <person name="Li R."/>
            <person name="Liao H."/>
            <person name="Li X."/>
            <person name="Kong Y."/>
            <person name="Jiang Z."/>
            <person name="Chourrout D."/>
            <person name="Li R."/>
            <person name="Bao Z."/>
        </authorList>
    </citation>
    <scope>NUCLEOTIDE SEQUENCE [LARGE SCALE GENOMIC DNA]</scope>
    <source>
        <strain evidence="4 5">PY_sf001</strain>
    </source>
</reference>
<dbReference type="InterPro" id="IPR036179">
    <property type="entry name" value="Ig-like_dom_sf"/>
</dbReference>
<accession>A0A210PXU4</accession>
<name>A0A210PXU4_MIZYE</name>
<feature type="signal peptide" evidence="3">
    <location>
        <begin position="1"/>
        <end position="21"/>
    </location>
</feature>
<dbReference type="SUPFAM" id="SSF48726">
    <property type="entry name" value="Immunoglobulin"/>
    <property type="match status" value="1"/>
</dbReference>
<feature type="transmembrane region" description="Helical" evidence="2">
    <location>
        <begin position="140"/>
        <end position="160"/>
    </location>
</feature>
<dbReference type="EMBL" id="NEDP02005411">
    <property type="protein sequence ID" value="OWF41292.1"/>
    <property type="molecule type" value="Genomic_DNA"/>
</dbReference>
<comment type="caution">
    <text evidence="4">The sequence shown here is derived from an EMBL/GenBank/DDBJ whole genome shotgun (WGS) entry which is preliminary data.</text>
</comment>
<feature type="compositionally biased region" description="Basic and acidic residues" evidence="1">
    <location>
        <begin position="200"/>
        <end position="210"/>
    </location>
</feature>
<gene>
    <name evidence="4" type="ORF">KP79_PYT13129</name>
</gene>
<evidence type="ECO:0000256" key="3">
    <source>
        <dbReference type="SAM" id="SignalP"/>
    </source>
</evidence>
<dbReference type="OrthoDB" id="6284188at2759"/>
<keyword evidence="2" id="KW-0472">Membrane</keyword>
<keyword evidence="5" id="KW-1185">Reference proteome</keyword>
<feature type="chain" id="PRO_5013075166" evidence="3">
    <location>
        <begin position="22"/>
        <end position="210"/>
    </location>
</feature>
<dbReference type="AlphaFoldDB" id="A0A210PXU4"/>
<keyword evidence="3" id="KW-0732">Signal</keyword>
<evidence type="ECO:0000256" key="1">
    <source>
        <dbReference type="SAM" id="MobiDB-lite"/>
    </source>
</evidence>
<evidence type="ECO:0000313" key="5">
    <source>
        <dbReference type="Proteomes" id="UP000242188"/>
    </source>
</evidence>
<dbReference type="Gene3D" id="2.60.40.10">
    <property type="entry name" value="Immunoglobulins"/>
    <property type="match status" value="1"/>
</dbReference>
<evidence type="ECO:0000256" key="2">
    <source>
        <dbReference type="SAM" id="Phobius"/>
    </source>
</evidence>
<evidence type="ECO:0000313" key="4">
    <source>
        <dbReference type="EMBL" id="OWF41292.1"/>
    </source>
</evidence>
<sequence>MDVRTLTLCCLLAVLLPVSLTDNVKVEYFTTVTLACDNRDLNITTIPGNGGDIQAKYWILPSGEKIDNTSTAKMQKGKLSWTISDWFNYSLTVTNVNDEDFGVYYCVLVMPNYHVEIVQKGLNVDGPDYSKLIERYRHNAMIGGIAAAVLFIVICGACLINHFRYSSKRSKNGKEGGELDGGYYDNAAVDPGTEGGKTNGQHDIETSEKL</sequence>
<proteinExistence type="predicted"/>
<protein>
    <submittedName>
        <fullName evidence="4">Uncharacterized protein</fullName>
    </submittedName>
</protein>